<reference evidence="1" key="1">
    <citation type="submission" date="2020-11" db="EMBL/GenBank/DDBJ databases">
        <title>The chromosome-scale genome resource for two endophytic Fusarium species: F. culmorum and F. pseudograminearum.</title>
        <authorList>
            <person name="Yuan Z."/>
        </authorList>
    </citation>
    <scope>NUCLEOTIDE SEQUENCE</scope>
    <source>
        <strain evidence="1">Class2-1B</strain>
    </source>
</reference>
<proteinExistence type="predicted"/>
<protein>
    <submittedName>
        <fullName evidence="1">Uncharacterized protein</fullName>
    </submittedName>
</protein>
<organism evidence="1 2">
    <name type="scientific">Fusarium culmorum</name>
    <dbReference type="NCBI Taxonomy" id="5516"/>
    <lineage>
        <taxon>Eukaryota</taxon>
        <taxon>Fungi</taxon>
        <taxon>Dikarya</taxon>
        <taxon>Ascomycota</taxon>
        <taxon>Pezizomycotina</taxon>
        <taxon>Sordariomycetes</taxon>
        <taxon>Hypocreomycetidae</taxon>
        <taxon>Hypocreales</taxon>
        <taxon>Nectriaceae</taxon>
        <taxon>Fusarium</taxon>
    </lineage>
</organism>
<evidence type="ECO:0000313" key="1">
    <source>
        <dbReference type="EMBL" id="QPC62810.1"/>
    </source>
</evidence>
<name>A0A7S8D6H0_FUSCU</name>
<accession>A0A7S8D6H0</accession>
<sequence length="507" mass="57528">MNTIKTMFGLSTTDQQPKFDDDDVYPAMLLDDTKAQRDMILHWTFHFNDVLDAEKLRTSLAMLIDIGDWRKLGGRYRINAQGRAEFHVPKTFTEARPPFQYSQRDFDMNIEDHPINRKLPRVREQPSVHTGGHELKELVTAPDNPVNGWDLLVGDKPQMALNIVSFKNRTLVTLVFSHMLMDAGGLQALLQNWSLVIAEREADVSPVFGAQKDVTHEIAEGRIEDHSEVFVQEELKIAPKRIKGLKVFIFVLRFFWELLWYEKPESRTIFMPKATMSRLRREALDNLNTADGRVEDEKPFISEGDVLSAWIAKTVASSDSRQLPVSILNAVNLRYRFDSIKYATGGYLQNLSLCQFTFLSPSMVRGPLGPIALENRKHLTQQTTKPQIRAYLKSTIAESQSGLDAILFGESNMLLIIVTNWTKADLTQAADFSAAVLREGDGSLARKNARGYMTQIYVSSTKESFMSRNVMIVKGKDHGGNYWLDGCFLPKAWAKFEEQIARLTTGS</sequence>
<dbReference type="AlphaFoldDB" id="A0A7S8D6H0"/>
<evidence type="ECO:0000313" key="2">
    <source>
        <dbReference type="Proteomes" id="UP000663297"/>
    </source>
</evidence>
<gene>
    <name evidence="1" type="ORF">HYE67_005041</name>
</gene>
<dbReference type="InterPro" id="IPR023213">
    <property type="entry name" value="CAT-like_dom_sf"/>
</dbReference>
<dbReference type="EMBL" id="CP064748">
    <property type="protein sequence ID" value="QPC62810.1"/>
    <property type="molecule type" value="Genomic_DNA"/>
</dbReference>
<dbReference type="Gene3D" id="3.30.559.10">
    <property type="entry name" value="Chloramphenicol acetyltransferase-like domain"/>
    <property type="match status" value="2"/>
</dbReference>
<dbReference type="Proteomes" id="UP000663297">
    <property type="component" value="Chromosome 2"/>
</dbReference>